<sequence>MRYLVLVVTFLCSLFLSAQDKEDATYPVYRGCNQELSFEETKQCTSDKIIDYIKVSFNYELADKVFPTDLTTQFHVEFVINKKGKTEQINVKAHHKAIAVDVIQLIKRMPKFKLPGTSNGKSVETRFSALMTIRLLG</sequence>
<reference evidence="3" key="1">
    <citation type="submission" date="2016-10" db="EMBL/GenBank/DDBJ databases">
        <authorList>
            <person name="Varghese N."/>
            <person name="Submissions S."/>
        </authorList>
    </citation>
    <scope>NUCLEOTIDE SEQUENCE [LARGE SCALE GENOMIC DNA]</scope>
    <source>
        <strain evidence="3">DSM 15363</strain>
    </source>
</reference>
<dbReference type="EMBL" id="FNCZ01000010">
    <property type="protein sequence ID" value="SDI36795.1"/>
    <property type="molecule type" value="Genomic_DNA"/>
</dbReference>
<evidence type="ECO:0000313" key="2">
    <source>
        <dbReference type="EMBL" id="SDI36795.1"/>
    </source>
</evidence>
<feature type="signal peptide" evidence="1">
    <location>
        <begin position="1"/>
        <end position="18"/>
    </location>
</feature>
<evidence type="ECO:0008006" key="4">
    <source>
        <dbReference type="Google" id="ProtNLM"/>
    </source>
</evidence>
<name>A0A1G8K041_9FLAO</name>
<dbReference type="AlphaFoldDB" id="A0A1G8K041"/>
<accession>A0A1G8K041</accession>
<evidence type="ECO:0000313" key="3">
    <source>
        <dbReference type="Proteomes" id="UP000199492"/>
    </source>
</evidence>
<keyword evidence="3" id="KW-1185">Reference proteome</keyword>
<organism evidence="2 3">
    <name type="scientific">Winogradskyella thalassocola</name>
    <dbReference type="NCBI Taxonomy" id="262004"/>
    <lineage>
        <taxon>Bacteria</taxon>
        <taxon>Pseudomonadati</taxon>
        <taxon>Bacteroidota</taxon>
        <taxon>Flavobacteriia</taxon>
        <taxon>Flavobacteriales</taxon>
        <taxon>Flavobacteriaceae</taxon>
        <taxon>Winogradskyella</taxon>
    </lineage>
</organism>
<feature type="chain" id="PRO_5011557715" description="TonB protein C-terminal" evidence="1">
    <location>
        <begin position="19"/>
        <end position="137"/>
    </location>
</feature>
<dbReference type="STRING" id="262004.SAMN04489796_11024"/>
<dbReference type="RefSeq" id="WP_139181098.1">
    <property type="nucleotide sequence ID" value="NZ_FNCZ01000010.1"/>
</dbReference>
<proteinExistence type="predicted"/>
<dbReference type="Proteomes" id="UP000199492">
    <property type="component" value="Unassembled WGS sequence"/>
</dbReference>
<keyword evidence="1" id="KW-0732">Signal</keyword>
<dbReference type="Gene3D" id="3.30.1150.10">
    <property type="match status" value="1"/>
</dbReference>
<protein>
    <recommendedName>
        <fullName evidence="4">TonB protein C-terminal</fullName>
    </recommendedName>
</protein>
<gene>
    <name evidence="2" type="ORF">SAMN04489796_11024</name>
</gene>
<dbReference type="OrthoDB" id="1522859at2"/>
<evidence type="ECO:0000256" key="1">
    <source>
        <dbReference type="SAM" id="SignalP"/>
    </source>
</evidence>